<proteinExistence type="predicted"/>
<evidence type="ECO:0000313" key="1">
    <source>
        <dbReference type="EMBL" id="GAP40098.1"/>
    </source>
</evidence>
<sequence length="123" mass="14638">MEGFSEEELRRQILIFLKDFKELMGQGYYFVKEHHKNVQTLKNLGITSRIRDEIILSVAMEDYSSGPNPDEYHPGYYWIFGKNIDSNEIYIKLKIVTYNNGNDRAVCYSFHLSEYPLNYPLRR</sequence>
<dbReference type="OrthoDB" id="1366475at2"/>
<dbReference type="Proteomes" id="UP000053370">
    <property type="component" value="Unassembled WGS sequence"/>
</dbReference>
<evidence type="ECO:0008006" key="3">
    <source>
        <dbReference type="Google" id="ProtNLM"/>
    </source>
</evidence>
<reference evidence="1" key="1">
    <citation type="journal article" date="2015" name="Genome Announc.">
        <title>Draft Genome Sequence of Anaerolineae Strain TC1, a Novel Isolate from a Methanogenic Wastewater Treatment System.</title>
        <authorList>
            <person name="Matsuura N."/>
            <person name="Tourlousse D.M."/>
            <person name="Sun L."/>
            <person name="Toyonaga M."/>
            <person name="Kuroda K."/>
            <person name="Ohashi A."/>
            <person name="Cruz R."/>
            <person name="Yamaguchi T."/>
            <person name="Sekiguchi Y."/>
        </authorList>
    </citation>
    <scope>NUCLEOTIDE SEQUENCE [LARGE SCALE GENOMIC DNA]</scope>
    <source>
        <strain evidence="1">TC1</strain>
    </source>
</reference>
<dbReference type="STRING" id="1678840.ATC1_1363"/>
<dbReference type="RefSeq" id="WP_062279110.1">
    <property type="nucleotide sequence ID" value="NZ_DF968181.1"/>
</dbReference>
<name>A0A0S7BQP4_9CHLR</name>
<protein>
    <recommendedName>
        <fullName evidence="3">Toxin</fullName>
    </recommendedName>
</protein>
<accession>A0A0S7BQP4</accession>
<organism evidence="1">
    <name type="scientific">Flexilinea flocculi</name>
    <dbReference type="NCBI Taxonomy" id="1678840"/>
    <lineage>
        <taxon>Bacteria</taxon>
        <taxon>Bacillati</taxon>
        <taxon>Chloroflexota</taxon>
        <taxon>Anaerolineae</taxon>
        <taxon>Anaerolineales</taxon>
        <taxon>Anaerolineaceae</taxon>
        <taxon>Flexilinea</taxon>
    </lineage>
</organism>
<keyword evidence="2" id="KW-1185">Reference proteome</keyword>
<dbReference type="AlphaFoldDB" id="A0A0S7BQP4"/>
<dbReference type="EMBL" id="DF968181">
    <property type="protein sequence ID" value="GAP40098.1"/>
    <property type="molecule type" value="Genomic_DNA"/>
</dbReference>
<gene>
    <name evidence="1" type="ORF">ATC1_1363</name>
</gene>
<evidence type="ECO:0000313" key="2">
    <source>
        <dbReference type="Proteomes" id="UP000053370"/>
    </source>
</evidence>